<reference evidence="1" key="1">
    <citation type="journal article" date="2021" name="Environ. Microbiol.">
        <title>Gene family expansions and transcriptome signatures uncover fungal adaptations to wood decay.</title>
        <authorList>
            <person name="Hage H."/>
            <person name="Miyauchi S."/>
            <person name="Viragh M."/>
            <person name="Drula E."/>
            <person name="Min B."/>
            <person name="Chaduli D."/>
            <person name="Navarro D."/>
            <person name="Favel A."/>
            <person name="Norest M."/>
            <person name="Lesage-Meessen L."/>
            <person name="Balint B."/>
            <person name="Merenyi Z."/>
            <person name="de Eugenio L."/>
            <person name="Morin E."/>
            <person name="Martinez A.T."/>
            <person name="Baldrian P."/>
            <person name="Stursova M."/>
            <person name="Martinez M.J."/>
            <person name="Novotny C."/>
            <person name="Magnuson J.K."/>
            <person name="Spatafora J.W."/>
            <person name="Maurice S."/>
            <person name="Pangilinan J."/>
            <person name="Andreopoulos W."/>
            <person name="LaButti K."/>
            <person name="Hundley H."/>
            <person name="Na H."/>
            <person name="Kuo A."/>
            <person name="Barry K."/>
            <person name="Lipzen A."/>
            <person name="Henrissat B."/>
            <person name="Riley R."/>
            <person name="Ahrendt S."/>
            <person name="Nagy L.G."/>
            <person name="Grigoriev I.V."/>
            <person name="Martin F."/>
            <person name="Rosso M.N."/>
        </authorList>
    </citation>
    <scope>NUCLEOTIDE SEQUENCE</scope>
    <source>
        <strain evidence="1">CBS 384.51</strain>
    </source>
</reference>
<evidence type="ECO:0000313" key="1">
    <source>
        <dbReference type="EMBL" id="KAI0095188.1"/>
    </source>
</evidence>
<protein>
    <submittedName>
        <fullName evidence="1">Uncharacterized protein</fullName>
    </submittedName>
</protein>
<comment type="caution">
    <text evidence="1">The sequence shown here is derived from an EMBL/GenBank/DDBJ whole genome shotgun (WGS) entry which is preliminary data.</text>
</comment>
<keyword evidence="2" id="KW-1185">Reference proteome</keyword>
<dbReference type="Proteomes" id="UP001055072">
    <property type="component" value="Unassembled WGS sequence"/>
</dbReference>
<proteinExistence type="predicted"/>
<evidence type="ECO:0000313" key="2">
    <source>
        <dbReference type="Proteomes" id="UP001055072"/>
    </source>
</evidence>
<accession>A0ACB8ULG4</accession>
<sequence length="835" mass="93018">MQPSVNGTASGSEQPKQRRKPGRVPVSCAECRRLKLRCDRQVPCEKCVKRGCAAICPDGALTTGNKMNRLAFADAEELQKKVERLRGRVHELEDALRTLQSNISDNPHPLLTGSPAVASVTNSPVPPNDSSSSAPPCKDDEEFIDAFGTLTLGLRGESRFFGPTSRSEYLIHAPRGYSKPPCKIEDMPRLTQAMLEESMKQLESECDDPEIKRQALQALPSLSEACRLCEIFLEHGEYLWEAIPRTQLYDEILSVIYRSPHSGNPLCQTSSHAAALLFIIFALATAMDPKSEPYTLQALEYYLLSRLCLRFDSPVYETTLWGIQTCIYETIFLQLYDKEPAHTASHKAWILNGFSIKLGVSIGLHVKSSKWQLDEEASNRRSHVFWQLFHKDAWLSFGFGRPPCLSLTFVDCDFPKDPEEKMDAEGKRDWGYHPWTWQYAKLLHHVMTTVCGAKAPQYATVLDLDRKIRDFPVPYRLVSRCDVPERCNEIGTTIHVQRWMVVSSKEITLLNLHRPYLAQVLSSTPHDLLKHRYSPSVIAIYRASWRLIEGLIATHKKAPLVFERISLPWSHALSAAIVMCLFVTRAPTSSLASASLHELDRVCEIFEKLQYSSIIARNNLEAVRKMQRQAHDAISQLNAHDKSHPGFTELDRIGGKTQLIATATVSTPSPNSPSTASTPDSTYTSTGTTSSIPSSLYDQPSNGVSIINGAEMHPILISDMRTFEGFSTNPVGSSATVPMEFDFDLSQAFPLPLPGENPPPPDLQPHFQDMSGYLGVDFFATGGAGGVNTMSVNNNVMLQDPSFDDIPNSMGGMNVSVPELHATWQSFVEQLGFKF</sequence>
<gene>
    <name evidence="1" type="ORF">BDY19DRAFT_1039110</name>
</gene>
<organism evidence="1 2">
    <name type="scientific">Irpex rosettiformis</name>
    <dbReference type="NCBI Taxonomy" id="378272"/>
    <lineage>
        <taxon>Eukaryota</taxon>
        <taxon>Fungi</taxon>
        <taxon>Dikarya</taxon>
        <taxon>Basidiomycota</taxon>
        <taxon>Agaricomycotina</taxon>
        <taxon>Agaricomycetes</taxon>
        <taxon>Polyporales</taxon>
        <taxon>Irpicaceae</taxon>
        <taxon>Irpex</taxon>
    </lineage>
</organism>
<dbReference type="EMBL" id="MU274900">
    <property type="protein sequence ID" value="KAI0095188.1"/>
    <property type="molecule type" value="Genomic_DNA"/>
</dbReference>
<name>A0ACB8ULG4_9APHY</name>